<evidence type="ECO:0000313" key="4">
    <source>
        <dbReference type="Proteomes" id="UP000184232"/>
    </source>
</evidence>
<dbReference type="Proteomes" id="UP000184232">
    <property type="component" value="Unassembled WGS sequence"/>
</dbReference>
<dbReference type="OrthoDB" id="883203at2"/>
<dbReference type="InterPro" id="IPR025419">
    <property type="entry name" value="DUF4142"/>
</dbReference>
<dbReference type="Pfam" id="PF13628">
    <property type="entry name" value="DUF4142"/>
    <property type="match status" value="1"/>
</dbReference>
<dbReference type="AlphaFoldDB" id="A0A1M6LEN8"/>
<keyword evidence="4" id="KW-1185">Reference proteome</keyword>
<evidence type="ECO:0000259" key="2">
    <source>
        <dbReference type="Pfam" id="PF13628"/>
    </source>
</evidence>
<organism evidence="3 4">
    <name type="scientific">Flavobacterium haoranii</name>
    <dbReference type="NCBI Taxonomy" id="683124"/>
    <lineage>
        <taxon>Bacteria</taxon>
        <taxon>Pseudomonadati</taxon>
        <taxon>Bacteroidota</taxon>
        <taxon>Flavobacteriia</taxon>
        <taxon>Flavobacteriales</taxon>
        <taxon>Flavobacteriaceae</taxon>
        <taxon>Flavobacterium</taxon>
    </lineage>
</organism>
<gene>
    <name evidence="3" type="ORF">SAMN05444337_2471</name>
</gene>
<evidence type="ECO:0000256" key="1">
    <source>
        <dbReference type="SAM" id="Phobius"/>
    </source>
</evidence>
<evidence type="ECO:0000313" key="3">
    <source>
        <dbReference type="EMBL" id="SHJ69637.1"/>
    </source>
</evidence>
<protein>
    <recommendedName>
        <fullName evidence="2">DUF4142 domain-containing protein</fullName>
    </recommendedName>
</protein>
<feature type="transmembrane region" description="Helical" evidence="1">
    <location>
        <begin position="6"/>
        <end position="24"/>
    </location>
</feature>
<keyword evidence="1" id="KW-0812">Transmembrane</keyword>
<sequence>MKTFKHISIALIFSIGIVMFFNACKKDSKTENPFLEVISEDINNKVNTQFLTDVTNLNLKVVNVAKLAKTNELELPTKSIIKDIETDHLEMNKKLKKIARENLIIIPDTVYDYNQQIDTLNNNRGYVYLVELEKLLQEEITEFELIQENTKSKEIESLAYESIQDLKEKLTDINEFLK</sequence>
<dbReference type="RefSeq" id="WP_072785531.1">
    <property type="nucleotide sequence ID" value="NZ_CP045292.1"/>
</dbReference>
<name>A0A1M6LEN8_9FLAO</name>
<reference evidence="3 4" key="1">
    <citation type="submission" date="2016-11" db="EMBL/GenBank/DDBJ databases">
        <authorList>
            <person name="Jaros S."/>
            <person name="Januszkiewicz K."/>
            <person name="Wedrychowicz H."/>
        </authorList>
    </citation>
    <scope>NUCLEOTIDE SEQUENCE [LARGE SCALE GENOMIC DNA]</scope>
    <source>
        <strain evidence="3 4">DSM 22807</strain>
    </source>
</reference>
<accession>A0A1M6LEN8</accession>
<feature type="domain" description="DUF4142" evidence="2">
    <location>
        <begin position="48"/>
        <end position="173"/>
    </location>
</feature>
<keyword evidence="1" id="KW-1133">Transmembrane helix</keyword>
<dbReference type="EMBL" id="FQZH01000005">
    <property type="protein sequence ID" value="SHJ69637.1"/>
    <property type="molecule type" value="Genomic_DNA"/>
</dbReference>
<dbReference type="STRING" id="683124.SAMN05444337_2471"/>
<proteinExistence type="predicted"/>
<keyword evidence="1" id="KW-0472">Membrane</keyword>